<reference evidence="3 4" key="1">
    <citation type="submission" date="2018-10" db="EMBL/GenBank/DDBJ databases">
        <title>Phylogenomics of Brevibacillus.</title>
        <authorList>
            <person name="Dunlap C."/>
        </authorList>
    </citation>
    <scope>NUCLEOTIDE SEQUENCE [LARGE SCALE GENOMIC DNA]</scope>
    <source>
        <strain evidence="3 4">JCM 15716</strain>
    </source>
</reference>
<keyword evidence="2" id="KW-0732">Signal</keyword>
<feature type="signal peptide" evidence="2">
    <location>
        <begin position="1"/>
        <end position="31"/>
    </location>
</feature>
<evidence type="ECO:0000313" key="3">
    <source>
        <dbReference type="EMBL" id="RNB79538.1"/>
    </source>
</evidence>
<dbReference type="RefSeq" id="WP_122921389.1">
    <property type="nucleotide sequence ID" value="NZ_RHHQ01000028.1"/>
</dbReference>
<feature type="compositionally biased region" description="Polar residues" evidence="1">
    <location>
        <begin position="197"/>
        <end position="210"/>
    </location>
</feature>
<feature type="chain" id="PRO_5017924335" evidence="2">
    <location>
        <begin position="32"/>
        <end position="241"/>
    </location>
</feature>
<sequence length="241" mass="25102">MKKQKRSKWFKWKVGGGVVFSLALLMQTAKADPAFEKAHEAALQAADQGDEPEETASADPVIDEWKAEGEAAPEHKGNEGTIANALPSEQPSVAAPSSETAKTSVENSAQTEASPLPNKTHSTEIHSSAQPKANVASKTASAPKTASAQSTSKAAAPSQPKNETPVPSQHQSTPTAAQQPSAPPVESVPATPEPAVENNSLANAPSSESVEQPVVPDSSNTDSQSDVEEQPKKSHTKSHHS</sequence>
<dbReference type="AlphaFoldDB" id="A0A3M8CVA4"/>
<evidence type="ECO:0000256" key="1">
    <source>
        <dbReference type="SAM" id="MobiDB-lite"/>
    </source>
</evidence>
<feature type="compositionally biased region" description="Basic and acidic residues" evidence="1">
    <location>
        <begin position="63"/>
        <end position="78"/>
    </location>
</feature>
<keyword evidence="4" id="KW-1185">Reference proteome</keyword>
<comment type="caution">
    <text evidence="3">The sequence shown here is derived from an EMBL/GenBank/DDBJ whole genome shotgun (WGS) entry which is preliminary data.</text>
</comment>
<accession>A0A3M8CVA4</accession>
<feature type="compositionally biased region" description="Low complexity" evidence="1">
    <location>
        <begin position="136"/>
        <end position="161"/>
    </location>
</feature>
<name>A0A3M8CVA4_9BACL</name>
<evidence type="ECO:0000256" key="2">
    <source>
        <dbReference type="SAM" id="SignalP"/>
    </source>
</evidence>
<feature type="compositionally biased region" description="Polar residues" evidence="1">
    <location>
        <begin position="87"/>
        <end position="131"/>
    </location>
</feature>
<gene>
    <name evidence="3" type="ORF">EDM56_28860</name>
</gene>
<proteinExistence type="predicted"/>
<dbReference type="EMBL" id="RHHQ01000028">
    <property type="protein sequence ID" value="RNB79538.1"/>
    <property type="molecule type" value="Genomic_DNA"/>
</dbReference>
<organism evidence="3 4">
    <name type="scientific">Brevibacillus fluminis</name>
    <dbReference type="NCBI Taxonomy" id="511487"/>
    <lineage>
        <taxon>Bacteria</taxon>
        <taxon>Bacillati</taxon>
        <taxon>Bacillota</taxon>
        <taxon>Bacilli</taxon>
        <taxon>Bacillales</taxon>
        <taxon>Paenibacillaceae</taxon>
        <taxon>Brevibacillus</taxon>
    </lineage>
</organism>
<protein>
    <submittedName>
        <fullName evidence="3">Uncharacterized protein</fullName>
    </submittedName>
</protein>
<feature type="region of interest" description="Disordered" evidence="1">
    <location>
        <begin position="37"/>
        <end position="241"/>
    </location>
</feature>
<evidence type="ECO:0000313" key="4">
    <source>
        <dbReference type="Proteomes" id="UP000271031"/>
    </source>
</evidence>
<dbReference type="Proteomes" id="UP000271031">
    <property type="component" value="Unassembled WGS sequence"/>
</dbReference>
<feature type="compositionally biased region" description="Low complexity" evidence="1">
    <location>
        <begin position="171"/>
        <end position="180"/>
    </location>
</feature>